<evidence type="ECO:0000256" key="2">
    <source>
        <dbReference type="ARBA" id="ARBA00006654"/>
    </source>
</evidence>
<dbReference type="EMBL" id="GBXI01013470">
    <property type="protein sequence ID" value="JAD00822.1"/>
    <property type="molecule type" value="Transcribed_RNA"/>
</dbReference>
<dbReference type="CDD" id="cd07409">
    <property type="entry name" value="MPP_CD73_N"/>
    <property type="match status" value="1"/>
</dbReference>
<dbReference type="PROSITE" id="PS00786">
    <property type="entry name" value="5_NUCLEOTIDASE_2"/>
    <property type="match status" value="1"/>
</dbReference>
<dbReference type="PANTHER" id="PTHR11575">
    <property type="entry name" value="5'-NUCLEOTIDASE-RELATED"/>
    <property type="match status" value="1"/>
</dbReference>
<reference evidence="11" key="2">
    <citation type="journal article" date="2015" name="Gigascience">
        <title>Reconstructing a comprehensive transcriptome assembly of a white-pupal translocated strain of the pest fruit fly Bactrocera cucurbitae.</title>
        <authorList>
            <person name="Sim S.B."/>
            <person name="Calla B."/>
            <person name="Hall B."/>
            <person name="DeRego T."/>
            <person name="Geib S.M."/>
        </authorList>
    </citation>
    <scope>NUCLEOTIDE SEQUENCE</scope>
</reference>
<dbReference type="GO" id="GO:0005886">
    <property type="term" value="C:plasma membrane"/>
    <property type="evidence" value="ECO:0007669"/>
    <property type="project" value="TreeGrafter"/>
</dbReference>
<dbReference type="SUPFAM" id="SSF55816">
    <property type="entry name" value="5'-nucleotidase (syn. UDP-sugar hydrolase), C-terminal domain"/>
    <property type="match status" value="1"/>
</dbReference>
<dbReference type="GO" id="GO:0006196">
    <property type="term" value="P:AMP catabolic process"/>
    <property type="evidence" value="ECO:0007669"/>
    <property type="project" value="TreeGrafter"/>
</dbReference>
<dbReference type="Gene3D" id="3.90.780.10">
    <property type="entry name" value="5'-Nucleotidase, C-terminal domain"/>
    <property type="match status" value="1"/>
</dbReference>
<evidence type="ECO:0000259" key="9">
    <source>
        <dbReference type="Pfam" id="PF00149"/>
    </source>
</evidence>
<evidence type="ECO:0000313" key="11">
    <source>
        <dbReference type="EMBL" id="JAD00822.1"/>
    </source>
</evidence>
<evidence type="ECO:0000256" key="7">
    <source>
        <dbReference type="ARBA" id="ARBA00022801"/>
    </source>
</evidence>
<feature type="signal peptide" evidence="8">
    <location>
        <begin position="1"/>
        <end position="21"/>
    </location>
</feature>
<keyword evidence="5 8" id="KW-0732">Signal</keyword>
<accession>A0A0A1WPT3</accession>
<feature type="chain" id="PRO_5011015356" description="5'-nucleotidase" evidence="8">
    <location>
        <begin position="22"/>
        <end position="594"/>
    </location>
</feature>
<dbReference type="FunFam" id="3.60.21.10:FF:000020">
    <property type="entry name" value="NT5E isoform 4"/>
    <property type="match status" value="1"/>
</dbReference>
<proteinExistence type="inferred from homology"/>
<feature type="domain" description="5'-Nucleotidase C-terminal" evidence="10">
    <location>
        <begin position="350"/>
        <end position="520"/>
    </location>
</feature>
<dbReference type="Pfam" id="PF02872">
    <property type="entry name" value="5_nucleotid_C"/>
    <property type="match status" value="1"/>
</dbReference>
<dbReference type="InterPro" id="IPR006179">
    <property type="entry name" value="5_nucleotidase/apyrase"/>
</dbReference>
<name>A0A0A1WPT3_ZEUCU</name>
<comment type="similarity">
    <text evidence="2 8">Belongs to the 5'-nucleotidase family.</text>
</comment>
<dbReference type="GO" id="GO:0000166">
    <property type="term" value="F:nucleotide binding"/>
    <property type="evidence" value="ECO:0007669"/>
    <property type="project" value="UniProtKB-KW"/>
</dbReference>
<dbReference type="OrthoDB" id="7722975at2759"/>
<dbReference type="InterPro" id="IPR029052">
    <property type="entry name" value="Metallo-depent_PP-like"/>
</dbReference>
<dbReference type="EMBL" id="GBXI01009562">
    <property type="protein sequence ID" value="JAD04730.1"/>
    <property type="molecule type" value="Transcribed_RNA"/>
</dbReference>
<dbReference type="EMBL" id="GBXI01011927">
    <property type="protein sequence ID" value="JAD02365.1"/>
    <property type="molecule type" value="Transcribed_RNA"/>
</dbReference>
<dbReference type="GeneID" id="105213380"/>
<evidence type="ECO:0000256" key="8">
    <source>
        <dbReference type="RuleBase" id="RU362119"/>
    </source>
</evidence>
<dbReference type="PANTHER" id="PTHR11575:SF24">
    <property type="entry name" value="5'-NUCLEOTIDASE"/>
    <property type="match status" value="1"/>
</dbReference>
<sequence>MAKVVLYFLVLCAVLVCQSRANPIDAKAFVATEFLVLHNNDMHSRFEQTNVNGGKCLPEDADSNKCYGGFARVAHEVRRFREDATKGGTPVIYLNAGDTYTGTPWFTVFKDNISAAFLNKLQPDAISLGNHEFDEKIEGLLPFLNKVEFPVVTCNLDLSKAPEMSRTKHLKNSTVLEVNGTKVGVIGYLTPDTKFLITPNTLEFKDEIESINEEAAKLKAQGINILIALGHSGYQTDQKIAANCPEIDVVIGGHSHSFLYSGKEPDAEHSEGPYPTVVKQKSGKEVPVVQAYAYTKYLGKLHLQFDKDGNLIEFDGTPILLDASVQREKDVLELLEVYRPNITNLENTIVGHTKVQLDGRSTVCRSVECNLGNLVADSMIYARVAEDQGGAYWTDAPIAIMNGGGIRSGIDKRSDGSITENDVLSVLPFKNKLFVVNISGKRLRDTLELSAIKRTKDSSGGFLQFSGLHVVYDYHNEEGSRVVSVEVRCGECEMPDYEPLNDSKTYKIISTEFLVNGGDQHSLVENGTEPILMKWGDKEALVEYLKHRDFIYPELEGRIEVIESTSPGSGASETRSFICLTLASLVMFFLRSIQ</sequence>
<dbReference type="InterPro" id="IPR008334">
    <property type="entry name" value="5'-Nucleotdase_C"/>
</dbReference>
<evidence type="ECO:0000313" key="14">
    <source>
        <dbReference type="EMBL" id="JAD12370.1"/>
    </source>
</evidence>
<dbReference type="Gene3D" id="3.60.21.10">
    <property type="match status" value="1"/>
</dbReference>
<organism evidence="11">
    <name type="scientific">Zeugodacus cucurbitae</name>
    <name type="common">Melon fruit fly</name>
    <name type="synonym">Bactrocera cucurbitae</name>
    <dbReference type="NCBI Taxonomy" id="28588"/>
    <lineage>
        <taxon>Eukaryota</taxon>
        <taxon>Metazoa</taxon>
        <taxon>Ecdysozoa</taxon>
        <taxon>Arthropoda</taxon>
        <taxon>Hexapoda</taxon>
        <taxon>Insecta</taxon>
        <taxon>Pterygota</taxon>
        <taxon>Neoptera</taxon>
        <taxon>Endopterygota</taxon>
        <taxon>Diptera</taxon>
        <taxon>Brachycera</taxon>
        <taxon>Muscomorpha</taxon>
        <taxon>Tephritoidea</taxon>
        <taxon>Tephritidae</taxon>
        <taxon>Zeugodacus</taxon>
        <taxon>Zeugodacus</taxon>
    </lineage>
</organism>
<evidence type="ECO:0000313" key="13">
    <source>
        <dbReference type="EMBL" id="JAD04730.1"/>
    </source>
</evidence>
<dbReference type="InterPro" id="IPR004843">
    <property type="entry name" value="Calcineurin-like_PHP"/>
</dbReference>
<dbReference type="SUPFAM" id="SSF56300">
    <property type="entry name" value="Metallo-dependent phosphatases"/>
    <property type="match status" value="1"/>
</dbReference>
<feature type="domain" description="Calcineurin-like phosphoesterase" evidence="9">
    <location>
        <begin position="36"/>
        <end position="257"/>
    </location>
</feature>
<keyword evidence="6 8" id="KW-0547">Nucleotide-binding</keyword>
<evidence type="ECO:0000256" key="3">
    <source>
        <dbReference type="ARBA" id="ARBA00012643"/>
    </source>
</evidence>
<keyword evidence="7 8" id="KW-0378">Hydrolase</keyword>
<dbReference type="GO" id="GO:0008253">
    <property type="term" value="F:5'-nucleotidase activity"/>
    <property type="evidence" value="ECO:0007669"/>
    <property type="project" value="UniProtKB-EC"/>
</dbReference>
<dbReference type="Pfam" id="PF00149">
    <property type="entry name" value="Metallophos"/>
    <property type="match status" value="1"/>
</dbReference>
<evidence type="ECO:0000256" key="4">
    <source>
        <dbReference type="ARBA" id="ARBA00022723"/>
    </source>
</evidence>
<dbReference type="InterPro" id="IPR006146">
    <property type="entry name" value="5'-Nucleotdase_CS"/>
</dbReference>
<dbReference type="EMBL" id="GBXI01001922">
    <property type="protein sequence ID" value="JAD12370.1"/>
    <property type="molecule type" value="Transcribed_RNA"/>
</dbReference>
<protein>
    <recommendedName>
        <fullName evidence="3">5'-nucleotidase</fullName>
        <ecNumber evidence="3">3.1.3.5</ecNumber>
    </recommendedName>
</protein>
<dbReference type="AlphaFoldDB" id="A0A0A1WPT3"/>
<evidence type="ECO:0000313" key="12">
    <source>
        <dbReference type="EMBL" id="JAD02365.1"/>
    </source>
</evidence>
<evidence type="ECO:0000256" key="1">
    <source>
        <dbReference type="ARBA" id="ARBA00000815"/>
    </source>
</evidence>
<dbReference type="GO" id="GO:0046872">
    <property type="term" value="F:metal ion binding"/>
    <property type="evidence" value="ECO:0007669"/>
    <property type="project" value="UniProtKB-KW"/>
</dbReference>
<dbReference type="FunFam" id="3.90.780.10:FF:000001">
    <property type="entry name" value="NT5E isoform 3"/>
    <property type="match status" value="1"/>
</dbReference>
<evidence type="ECO:0000256" key="5">
    <source>
        <dbReference type="ARBA" id="ARBA00022729"/>
    </source>
</evidence>
<evidence type="ECO:0000259" key="10">
    <source>
        <dbReference type="Pfam" id="PF02872"/>
    </source>
</evidence>
<gene>
    <name evidence="11" type="primary">5NUC_1</name>
    <name evidence="13" type="synonym">5NUC_0</name>
    <name evidence="12" type="synonym">5NUC_2</name>
    <name evidence="14" type="synonym">5NUC_3</name>
    <name evidence="12" type="ORF">g.38529</name>
    <name evidence="11" type="ORF">g.38535</name>
    <name evidence="14" type="ORF">g.38538</name>
    <name evidence="13" type="ORF">g.38541</name>
</gene>
<dbReference type="InterPro" id="IPR036907">
    <property type="entry name" value="5'-Nucleotdase_C_sf"/>
</dbReference>
<keyword evidence="4" id="KW-0479">Metal-binding</keyword>
<evidence type="ECO:0000256" key="6">
    <source>
        <dbReference type="ARBA" id="ARBA00022741"/>
    </source>
</evidence>
<reference evidence="11" key="1">
    <citation type="submission" date="2014-11" db="EMBL/GenBank/DDBJ databases">
        <authorList>
            <person name="Geib S."/>
        </authorList>
    </citation>
    <scope>NUCLEOTIDE SEQUENCE</scope>
</reference>
<dbReference type="EC" id="3.1.3.5" evidence="3"/>
<comment type="catalytic activity">
    <reaction evidence="1">
        <text>a ribonucleoside 5'-phosphate + H2O = a ribonucleoside + phosphate</text>
        <dbReference type="Rhea" id="RHEA:12484"/>
        <dbReference type="ChEBI" id="CHEBI:15377"/>
        <dbReference type="ChEBI" id="CHEBI:18254"/>
        <dbReference type="ChEBI" id="CHEBI:43474"/>
        <dbReference type="ChEBI" id="CHEBI:58043"/>
        <dbReference type="EC" id="3.1.3.5"/>
    </reaction>
</comment>
<dbReference type="PRINTS" id="PR01607">
    <property type="entry name" value="APYRASEFAMLY"/>
</dbReference>